<organism evidence="1 2">
    <name type="scientific">Chryseobacterium viscerum</name>
    <dbReference type="NCBI Taxonomy" id="1037377"/>
    <lineage>
        <taxon>Bacteria</taxon>
        <taxon>Pseudomonadati</taxon>
        <taxon>Bacteroidota</taxon>
        <taxon>Flavobacteriia</taxon>
        <taxon>Flavobacteriales</taxon>
        <taxon>Weeksellaceae</taxon>
        <taxon>Chryseobacterium group</taxon>
        <taxon>Chryseobacterium</taxon>
    </lineage>
</organism>
<dbReference type="RefSeq" id="WP_103231344.1">
    <property type="nucleotide sequence ID" value="NZ_PPEG02000010.1"/>
</dbReference>
<evidence type="ECO:0000313" key="1">
    <source>
        <dbReference type="EMBL" id="PWN58599.1"/>
    </source>
</evidence>
<evidence type="ECO:0000313" key="2">
    <source>
        <dbReference type="Proteomes" id="UP000236413"/>
    </source>
</evidence>
<accession>A0A316WC49</accession>
<reference evidence="1 2" key="1">
    <citation type="submission" date="2018-04" db="EMBL/GenBank/DDBJ databases">
        <title>Chryseobacterium oncorhynchi 701B-08T from rainbow trout, and Chryseobacterium viscerum 687B-08T from diseased fish.</title>
        <authorList>
            <person name="Jeong J.-J."/>
            <person name="Lee Y.J."/>
            <person name="Pathiraja D."/>
            <person name="Park B."/>
            <person name="Choi I.-G."/>
            <person name="Kim K.D."/>
        </authorList>
    </citation>
    <scope>NUCLEOTIDE SEQUENCE [LARGE SCALE GENOMIC DNA]</scope>
    <source>
        <strain evidence="1 2">687B-08</strain>
    </source>
</reference>
<comment type="caution">
    <text evidence="1">The sequence shown here is derived from an EMBL/GenBank/DDBJ whole genome shotgun (WGS) entry which is preliminary data.</text>
</comment>
<dbReference type="EMBL" id="PPEG02000010">
    <property type="protein sequence ID" value="PWN58599.1"/>
    <property type="molecule type" value="Genomic_DNA"/>
</dbReference>
<dbReference type="Proteomes" id="UP000236413">
    <property type="component" value="Unassembled WGS sequence"/>
</dbReference>
<name>A0A316WC49_9FLAO</name>
<proteinExistence type="predicted"/>
<protein>
    <submittedName>
        <fullName evidence="1">Uncharacterized protein</fullName>
    </submittedName>
</protein>
<dbReference type="AlphaFoldDB" id="A0A316WC49"/>
<sequence>MKKSFYIVFMILSKNFYSQVGINTTNPQGIFNVDGAKDNATTGLPTAAQQANDFVVTDTGSVGIGTTIPNSSCILDISAADKGLLPPRLELLATDLALPLASHVQGMVVYNTATSGTQPNNVSPGLYINDGTKWERISTSVQNYTSYYGSVNYGDIKGFSGTVNLPTSGFIVSSSKMNVTSGNNDLLVTHNLNLSGPQNIALTILSNVSGNNYSQYNNDNDWYQPVIHDITPNSFRVFIEENSPTVQNVSMMIQLTNYSS</sequence>
<gene>
    <name evidence="1" type="ORF">C1634_021295</name>
</gene>